<dbReference type="InterPro" id="IPR014044">
    <property type="entry name" value="CAP_dom"/>
</dbReference>
<feature type="region of interest" description="Disordered" evidence="1">
    <location>
        <begin position="148"/>
        <end position="179"/>
    </location>
</feature>
<sequence length="258" mass="27321">MATASDLETYMLELVNETRSENGLDPLSIDPTLNDAAEYHAEWMLETDTFAHEGADGSTSTDRIRDAGYALEGDWSTGENVAWQSERGEPGLVDDVEALHAALMKSPGHRANILSDTFDEIGIGIETGDFTAETGTYDSVMVAQSFARSDASDGEEPVSNGATEAPNAEADAGADETSTDLSIPDALSIADWIADVRDYFVFASEPASPSDKEIAPPASADPELVDNVPGESENSATESPVADLSLTDMIGGDIFDFI</sequence>
<evidence type="ECO:0000256" key="1">
    <source>
        <dbReference type="SAM" id="MobiDB-lite"/>
    </source>
</evidence>
<dbReference type="Pfam" id="PF00188">
    <property type="entry name" value="CAP"/>
    <property type="match status" value="1"/>
</dbReference>
<accession>A0A2W7NFV9</accession>
<reference evidence="3 4" key="1">
    <citation type="submission" date="2018-06" db="EMBL/GenBank/DDBJ databases">
        <title>Genomic Encyclopedia of Archaeal and Bacterial Type Strains, Phase II (KMG-II): from individual species to whole genera.</title>
        <authorList>
            <person name="Goeker M."/>
        </authorList>
    </citation>
    <scope>NUCLEOTIDE SEQUENCE [LARGE SCALE GENOMIC DNA]</scope>
    <source>
        <strain evidence="3 4">DSM 22009</strain>
    </source>
</reference>
<feature type="domain" description="SCP" evidence="2">
    <location>
        <begin position="12"/>
        <end position="129"/>
    </location>
</feature>
<proteinExistence type="predicted"/>
<dbReference type="AlphaFoldDB" id="A0A2W7NFV9"/>
<protein>
    <submittedName>
        <fullName evidence="3">Cysteine-rich secretory protein family protein</fullName>
    </submittedName>
</protein>
<keyword evidence="4" id="KW-1185">Reference proteome</keyword>
<dbReference type="EMBL" id="QKZL01000002">
    <property type="protein sequence ID" value="PZX18800.1"/>
    <property type="molecule type" value="Genomic_DNA"/>
</dbReference>
<dbReference type="SUPFAM" id="SSF55797">
    <property type="entry name" value="PR-1-like"/>
    <property type="match status" value="1"/>
</dbReference>
<dbReference type="RefSeq" id="WP_111535701.1">
    <property type="nucleotide sequence ID" value="NZ_QKZL01000002.1"/>
</dbReference>
<dbReference type="InterPro" id="IPR035940">
    <property type="entry name" value="CAP_sf"/>
</dbReference>
<gene>
    <name evidence="3" type="ORF">LX81_00493</name>
</gene>
<dbReference type="PANTHER" id="PTHR31157:SF1">
    <property type="entry name" value="SCP DOMAIN-CONTAINING PROTEIN"/>
    <property type="match status" value="1"/>
</dbReference>
<feature type="region of interest" description="Disordered" evidence="1">
    <location>
        <begin position="207"/>
        <end position="243"/>
    </location>
</feature>
<evidence type="ECO:0000259" key="2">
    <source>
        <dbReference type="Pfam" id="PF00188"/>
    </source>
</evidence>
<dbReference type="OrthoDB" id="419320at2"/>
<name>A0A2W7NFV9_9RHOB</name>
<dbReference type="Gene3D" id="3.40.33.10">
    <property type="entry name" value="CAP"/>
    <property type="match status" value="1"/>
</dbReference>
<comment type="caution">
    <text evidence="3">The sequence shown here is derived from an EMBL/GenBank/DDBJ whole genome shotgun (WGS) entry which is preliminary data.</text>
</comment>
<evidence type="ECO:0000313" key="4">
    <source>
        <dbReference type="Proteomes" id="UP000248916"/>
    </source>
</evidence>
<dbReference type="Proteomes" id="UP000248916">
    <property type="component" value="Unassembled WGS sequence"/>
</dbReference>
<evidence type="ECO:0000313" key="3">
    <source>
        <dbReference type="EMBL" id="PZX18800.1"/>
    </source>
</evidence>
<dbReference type="CDD" id="cd05379">
    <property type="entry name" value="CAP_bacterial"/>
    <property type="match status" value="1"/>
</dbReference>
<dbReference type="PANTHER" id="PTHR31157">
    <property type="entry name" value="SCP DOMAIN-CONTAINING PROTEIN"/>
    <property type="match status" value="1"/>
</dbReference>
<organism evidence="3 4">
    <name type="scientific">Palleronia aestuarii</name>
    <dbReference type="NCBI Taxonomy" id="568105"/>
    <lineage>
        <taxon>Bacteria</taxon>
        <taxon>Pseudomonadati</taxon>
        <taxon>Pseudomonadota</taxon>
        <taxon>Alphaproteobacteria</taxon>
        <taxon>Rhodobacterales</taxon>
        <taxon>Roseobacteraceae</taxon>
        <taxon>Palleronia</taxon>
    </lineage>
</organism>